<name>A0A1E5VEA0_9POAL</name>
<protein>
    <submittedName>
        <fullName evidence="1">Uncharacterized protein</fullName>
    </submittedName>
</protein>
<accession>A0A1E5VEA0</accession>
<gene>
    <name evidence="1" type="ORF">BAE44_0015579</name>
</gene>
<organism evidence="1 2">
    <name type="scientific">Dichanthelium oligosanthes</name>
    <dbReference type="NCBI Taxonomy" id="888268"/>
    <lineage>
        <taxon>Eukaryota</taxon>
        <taxon>Viridiplantae</taxon>
        <taxon>Streptophyta</taxon>
        <taxon>Embryophyta</taxon>
        <taxon>Tracheophyta</taxon>
        <taxon>Spermatophyta</taxon>
        <taxon>Magnoliopsida</taxon>
        <taxon>Liliopsida</taxon>
        <taxon>Poales</taxon>
        <taxon>Poaceae</taxon>
        <taxon>PACMAD clade</taxon>
        <taxon>Panicoideae</taxon>
        <taxon>Panicodae</taxon>
        <taxon>Paniceae</taxon>
        <taxon>Dichantheliinae</taxon>
        <taxon>Dichanthelium</taxon>
    </lineage>
</organism>
<comment type="caution">
    <text evidence="1">The sequence shown here is derived from an EMBL/GenBank/DDBJ whole genome shotgun (WGS) entry which is preliminary data.</text>
</comment>
<dbReference type="OrthoDB" id="691194at2759"/>
<feature type="non-terminal residue" evidence="1">
    <location>
        <position position="1"/>
    </location>
</feature>
<sequence length="147" mass="16259">LIGEHVLIVARSTGFQDELTIYDAIAEEETRKISAVIVASRGGSLHFGFLATGARASAGYIKFKVKKSGNHEEHLFILKEPQSAMLQYKPYDVLVADRHLAQGSLQLPLKKGRILALRRGPDDLGVLRVPFKVTFSTIGYYNNGMLM</sequence>
<dbReference type="AlphaFoldDB" id="A0A1E5VEA0"/>
<dbReference type="Proteomes" id="UP000095767">
    <property type="component" value="Unassembled WGS sequence"/>
</dbReference>
<keyword evidence="2" id="KW-1185">Reference proteome</keyword>
<dbReference type="EMBL" id="LWDX02042634">
    <property type="protein sequence ID" value="OEL23397.1"/>
    <property type="molecule type" value="Genomic_DNA"/>
</dbReference>
<reference evidence="1 2" key="1">
    <citation type="submission" date="2016-09" db="EMBL/GenBank/DDBJ databases">
        <title>The draft genome of Dichanthelium oligosanthes: A C3 panicoid grass species.</title>
        <authorList>
            <person name="Studer A.J."/>
            <person name="Schnable J.C."/>
            <person name="Brutnell T.P."/>
        </authorList>
    </citation>
    <scope>NUCLEOTIDE SEQUENCE [LARGE SCALE GENOMIC DNA]</scope>
    <source>
        <strain evidence="2">cv. Kellogg 1175</strain>
        <tissue evidence="1">Leaf</tissue>
    </source>
</reference>
<evidence type="ECO:0000313" key="2">
    <source>
        <dbReference type="Proteomes" id="UP000095767"/>
    </source>
</evidence>
<evidence type="ECO:0000313" key="1">
    <source>
        <dbReference type="EMBL" id="OEL23397.1"/>
    </source>
</evidence>
<proteinExistence type="predicted"/>